<proteinExistence type="predicted"/>
<dbReference type="Proteomes" id="UP000614200">
    <property type="component" value="Unassembled WGS sequence"/>
</dbReference>
<dbReference type="RefSeq" id="WP_194702047.1">
    <property type="nucleotide sequence ID" value="NZ_JADKNH010000006.1"/>
</dbReference>
<keyword evidence="1" id="KW-0812">Transmembrane</keyword>
<evidence type="ECO:0000313" key="2">
    <source>
        <dbReference type="EMBL" id="MBF4693815.1"/>
    </source>
</evidence>
<evidence type="ECO:0008006" key="4">
    <source>
        <dbReference type="Google" id="ProtNLM"/>
    </source>
</evidence>
<protein>
    <recommendedName>
        <fullName evidence="4">DUF4083 domain-containing protein</fullName>
    </recommendedName>
</protein>
<feature type="transmembrane region" description="Helical" evidence="1">
    <location>
        <begin position="12"/>
        <end position="34"/>
    </location>
</feature>
<sequence>MRLGLVAISWTFIFQLLNIVLILALFIGIPYFVYKKYKKLEKRLEIIEDDLKSISAKDE</sequence>
<evidence type="ECO:0000256" key="1">
    <source>
        <dbReference type="SAM" id="Phobius"/>
    </source>
</evidence>
<gene>
    <name evidence="2" type="ORF">ISU02_11810</name>
</gene>
<reference evidence="2 3" key="1">
    <citation type="submission" date="2020-11" db="EMBL/GenBank/DDBJ databases">
        <title>Fusibacter basophilias sp. nov.</title>
        <authorList>
            <person name="Qiu D."/>
        </authorList>
    </citation>
    <scope>NUCLEOTIDE SEQUENCE [LARGE SCALE GENOMIC DNA]</scope>
    <source>
        <strain evidence="2 3">Q10-2</strain>
    </source>
</reference>
<accession>A0ABR9ZTN9</accession>
<organism evidence="2 3">
    <name type="scientific">Fusibacter ferrireducens</name>
    <dbReference type="NCBI Taxonomy" id="2785058"/>
    <lineage>
        <taxon>Bacteria</taxon>
        <taxon>Bacillati</taxon>
        <taxon>Bacillota</taxon>
        <taxon>Clostridia</taxon>
        <taxon>Eubacteriales</taxon>
        <taxon>Eubacteriales Family XII. Incertae Sedis</taxon>
        <taxon>Fusibacter</taxon>
    </lineage>
</organism>
<evidence type="ECO:0000313" key="3">
    <source>
        <dbReference type="Proteomes" id="UP000614200"/>
    </source>
</evidence>
<keyword evidence="3" id="KW-1185">Reference proteome</keyword>
<name>A0ABR9ZTN9_9FIRM</name>
<dbReference type="EMBL" id="JADKNH010000006">
    <property type="protein sequence ID" value="MBF4693815.1"/>
    <property type="molecule type" value="Genomic_DNA"/>
</dbReference>
<keyword evidence="1" id="KW-1133">Transmembrane helix</keyword>
<comment type="caution">
    <text evidence="2">The sequence shown here is derived from an EMBL/GenBank/DDBJ whole genome shotgun (WGS) entry which is preliminary data.</text>
</comment>
<keyword evidence="1" id="KW-0472">Membrane</keyword>